<dbReference type="SUPFAM" id="SSF50129">
    <property type="entry name" value="GroES-like"/>
    <property type="match status" value="1"/>
</dbReference>
<reference evidence="3 4" key="1">
    <citation type="journal article" date="2015" name="Genome Announc.">
        <title>Draft Genome Sequence and Gene Annotation of the Entomopathogenic Fungus Verticillium hemipterigenum.</title>
        <authorList>
            <person name="Horn F."/>
            <person name="Habel A."/>
            <person name="Scharf D.H."/>
            <person name="Dworschak J."/>
            <person name="Brakhage A.A."/>
            <person name="Guthke R."/>
            <person name="Hertweck C."/>
            <person name="Linde J."/>
        </authorList>
    </citation>
    <scope>NUCLEOTIDE SEQUENCE [LARGE SCALE GENOMIC DNA]</scope>
</reference>
<accession>A0A0A1T6Q4</accession>
<dbReference type="SMART" id="SM00829">
    <property type="entry name" value="PKS_ER"/>
    <property type="match status" value="1"/>
</dbReference>
<evidence type="ECO:0000259" key="2">
    <source>
        <dbReference type="SMART" id="SM00829"/>
    </source>
</evidence>
<proteinExistence type="predicted"/>
<feature type="domain" description="Enoyl reductase (ER)" evidence="2">
    <location>
        <begin position="25"/>
        <end position="379"/>
    </location>
</feature>
<dbReference type="InterPro" id="IPR052711">
    <property type="entry name" value="Zinc_ADH-like"/>
</dbReference>
<keyword evidence="4" id="KW-1185">Reference proteome</keyword>
<dbReference type="CDD" id="cd08276">
    <property type="entry name" value="MDR7"/>
    <property type="match status" value="1"/>
</dbReference>
<dbReference type="AlphaFoldDB" id="A0A0A1T6Q4"/>
<dbReference type="EMBL" id="CDHN01000001">
    <property type="protein sequence ID" value="CEJ81825.1"/>
    <property type="molecule type" value="Genomic_DNA"/>
</dbReference>
<organism evidence="3 4">
    <name type="scientific">[Torrubiella] hemipterigena</name>
    <dbReference type="NCBI Taxonomy" id="1531966"/>
    <lineage>
        <taxon>Eukaryota</taxon>
        <taxon>Fungi</taxon>
        <taxon>Dikarya</taxon>
        <taxon>Ascomycota</taxon>
        <taxon>Pezizomycotina</taxon>
        <taxon>Sordariomycetes</taxon>
        <taxon>Hypocreomycetidae</taxon>
        <taxon>Hypocreales</taxon>
        <taxon>Clavicipitaceae</taxon>
        <taxon>Clavicipitaceae incertae sedis</taxon>
        <taxon>'Torrubiella' clade</taxon>
    </lineage>
</organism>
<dbReference type="STRING" id="1531966.A0A0A1T6Q4"/>
<feature type="region of interest" description="Disordered" evidence="1">
    <location>
        <begin position="286"/>
        <end position="307"/>
    </location>
</feature>
<dbReference type="InterPro" id="IPR036291">
    <property type="entry name" value="NAD(P)-bd_dom_sf"/>
</dbReference>
<dbReference type="HOGENOM" id="CLU_026673_3_4_1"/>
<dbReference type="PANTHER" id="PTHR45033">
    <property type="match status" value="1"/>
</dbReference>
<dbReference type="InterPro" id="IPR011032">
    <property type="entry name" value="GroES-like_sf"/>
</dbReference>
<evidence type="ECO:0000313" key="3">
    <source>
        <dbReference type="EMBL" id="CEJ81825.1"/>
    </source>
</evidence>
<dbReference type="Gene3D" id="3.90.180.10">
    <property type="entry name" value="Medium-chain alcohol dehydrogenases, catalytic domain"/>
    <property type="match status" value="1"/>
</dbReference>
<gene>
    <name evidence="3" type="ORF">VHEMI01935</name>
</gene>
<dbReference type="InterPro" id="IPR013154">
    <property type="entry name" value="ADH-like_N"/>
</dbReference>
<dbReference type="Pfam" id="PF00107">
    <property type="entry name" value="ADH_zinc_N"/>
    <property type="match status" value="1"/>
</dbReference>
<dbReference type="InterPro" id="IPR013149">
    <property type="entry name" value="ADH-like_C"/>
</dbReference>
<dbReference type="Gene3D" id="3.40.50.720">
    <property type="entry name" value="NAD(P)-binding Rossmann-like Domain"/>
    <property type="match status" value="1"/>
</dbReference>
<dbReference type="OrthoDB" id="3509362at2759"/>
<evidence type="ECO:0000256" key="1">
    <source>
        <dbReference type="SAM" id="MobiDB-lite"/>
    </source>
</evidence>
<dbReference type="GO" id="GO:0016491">
    <property type="term" value="F:oxidoreductase activity"/>
    <property type="evidence" value="ECO:0007669"/>
    <property type="project" value="InterPro"/>
</dbReference>
<dbReference type="InterPro" id="IPR020843">
    <property type="entry name" value="ER"/>
</dbReference>
<protein>
    <recommendedName>
        <fullName evidence="2">Enoyl reductase (ER) domain-containing protein</fullName>
    </recommendedName>
</protein>
<dbReference type="PANTHER" id="PTHR45033:SF1">
    <property type="entry name" value="OXIDOREDUCTASE (EUROFUNG)"/>
    <property type="match status" value="1"/>
</dbReference>
<sequence>MTTTIQTDWIRMLPPESKQWTTPQSKIDALDLVSVRLPTPNKGEVLVKIHAISLNYRDVQVCTGKYEHSSSLLPPRLGIMADKPAPETNLVPCSDMCGTVILSQDSKIKQGNRVIALFHQSFLDGAMDEHDAESTLGYPLHGVLAQYKVFPATSIVPVPKYLSAQEASCLPLAALAAWSSLESVKFAKTVLLQGTSPVSIAGLQLAKATGLQTVVTAPSEDHVKRAQELGADTVINHQTHWEWQDAVLDATDKKGVDVILETGSTRTLRKSFACVAFGGQIHAVGNSAGTEDDGDDGGDEKGKAKTPQLHRLNVGGLALKRNATLRAVLGGSRKQMLDMLAFYEKNKIKPVVGKVFKFEEAKQALEYVAKGEGFGKVVITLEESDDEKKE</sequence>
<name>A0A0A1T6Q4_9HYPO</name>
<evidence type="ECO:0000313" key="4">
    <source>
        <dbReference type="Proteomes" id="UP000039046"/>
    </source>
</evidence>
<dbReference type="SUPFAM" id="SSF51735">
    <property type="entry name" value="NAD(P)-binding Rossmann-fold domains"/>
    <property type="match status" value="1"/>
</dbReference>
<dbReference type="Proteomes" id="UP000039046">
    <property type="component" value="Unassembled WGS sequence"/>
</dbReference>
<dbReference type="Pfam" id="PF08240">
    <property type="entry name" value="ADH_N"/>
    <property type="match status" value="1"/>
</dbReference>